<name>X0GXB7_FUSOX</name>
<dbReference type="HOGENOM" id="CLU_2263912_0_0_1"/>
<sequence length="103" mass="11484">MHILSREGRRRWSMESREGSLFEAWGFSHTLNKLLGSVFCVHLSVGELTPTTYVCVGSCEGVCGRVEGQMCIAEREKTEQASQATRGSCHNSSDMRQRLCGIE</sequence>
<organism evidence="2">
    <name type="scientific">Fusarium oxysporum f. sp. conglutinans race 2 54008</name>
    <dbReference type="NCBI Taxonomy" id="1089457"/>
    <lineage>
        <taxon>Eukaryota</taxon>
        <taxon>Fungi</taxon>
        <taxon>Dikarya</taxon>
        <taxon>Ascomycota</taxon>
        <taxon>Pezizomycotina</taxon>
        <taxon>Sordariomycetes</taxon>
        <taxon>Hypocreomycetidae</taxon>
        <taxon>Hypocreales</taxon>
        <taxon>Nectriaceae</taxon>
        <taxon>Fusarium</taxon>
        <taxon>Fusarium oxysporum species complex</taxon>
    </lineage>
</organism>
<reference evidence="2" key="2">
    <citation type="submission" date="2012-05" db="EMBL/GenBank/DDBJ databases">
        <title>The Genome Annotation of Fusarium oxysporum PHW808.</title>
        <authorList>
            <consortium name="The Broad Institute Genomics Platform"/>
            <person name="Ma L.-J."/>
            <person name="Corby-Kistler H."/>
            <person name="Broz K."/>
            <person name="Gale L.R."/>
            <person name="Jonkers W."/>
            <person name="O'Donnell K."/>
            <person name="Ploetz R."/>
            <person name="Steinberg C."/>
            <person name="Schwartz D.C."/>
            <person name="VanEtten H."/>
            <person name="Zhou S."/>
            <person name="Young S.K."/>
            <person name="Zeng Q."/>
            <person name="Gargeya S."/>
            <person name="Fitzgerald M."/>
            <person name="Abouelleil A."/>
            <person name="Alvarado L."/>
            <person name="Chapman S.B."/>
            <person name="Gainer-Dewar J."/>
            <person name="Goldberg J."/>
            <person name="Griggs A."/>
            <person name="Gujja S."/>
            <person name="Hansen M."/>
            <person name="Howarth C."/>
            <person name="Imamovic A."/>
            <person name="Ireland A."/>
            <person name="Larimer J."/>
            <person name="McCowan C."/>
            <person name="Murphy C."/>
            <person name="Pearson M."/>
            <person name="Poon T.W."/>
            <person name="Priest M."/>
            <person name="Roberts A."/>
            <person name="Saif S."/>
            <person name="Shea T."/>
            <person name="Sykes S."/>
            <person name="Wortman J."/>
            <person name="Nusbaum C."/>
            <person name="Birren B."/>
        </authorList>
    </citation>
    <scope>NUCLEOTIDE SEQUENCE</scope>
    <source>
        <strain evidence="2">54008</strain>
    </source>
</reference>
<gene>
    <name evidence="2" type="ORF">FOPG_19246</name>
</gene>
<evidence type="ECO:0000313" key="2">
    <source>
        <dbReference type="EMBL" id="EXL64491.1"/>
    </source>
</evidence>
<dbReference type="AlphaFoldDB" id="X0GXB7"/>
<reference evidence="2" key="1">
    <citation type="submission" date="2011-11" db="EMBL/GenBank/DDBJ databases">
        <title>The Genome Sequence of Fusarium oxysporum PHW808.</title>
        <authorList>
            <consortium name="The Broad Institute Genome Sequencing Platform"/>
            <person name="Ma L.-J."/>
            <person name="Gale L.R."/>
            <person name="Schwartz D.C."/>
            <person name="Zhou S."/>
            <person name="Corby-Kistler H."/>
            <person name="Young S.K."/>
            <person name="Zeng Q."/>
            <person name="Gargeya S."/>
            <person name="Fitzgerald M."/>
            <person name="Haas B."/>
            <person name="Abouelleil A."/>
            <person name="Alvarado L."/>
            <person name="Arachchi H.M."/>
            <person name="Berlin A."/>
            <person name="Brown A."/>
            <person name="Chapman S.B."/>
            <person name="Chen Z."/>
            <person name="Dunbar C."/>
            <person name="Freedman E."/>
            <person name="Gearin G."/>
            <person name="Goldberg J."/>
            <person name="Griggs A."/>
            <person name="Gujja S."/>
            <person name="Heiman D."/>
            <person name="Howarth C."/>
            <person name="Larson L."/>
            <person name="Lui A."/>
            <person name="MacDonald P.J.P."/>
            <person name="Montmayeur A."/>
            <person name="Murphy C."/>
            <person name="Neiman D."/>
            <person name="Pearson M."/>
            <person name="Priest M."/>
            <person name="Roberts A."/>
            <person name="Saif S."/>
            <person name="Shea T."/>
            <person name="Shenoy N."/>
            <person name="Sisk P."/>
            <person name="Stolte C."/>
            <person name="Sykes S."/>
            <person name="Wortman J."/>
            <person name="Nusbaum C."/>
            <person name="Birren B."/>
        </authorList>
    </citation>
    <scope>NUCLEOTIDE SEQUENCE [LARGE SCALE GENOMIC DNA]</scope>
    <source>
        <strain evidence="2">54008</strain>
    </source>
</reference>
<dbReference type="EMBL" id="JH659275">
    <property type="protein sequence ID" value="EXL64491.1"/>
    <property type="molecule type" value="Genomic_DNA"/>
</dbReference>
<proteinExistence type="predicted"/>
<accession>X0GXB7</accession>
<feature type="compositionally biased region" description="Polar residues" evidence="1">
    <location>
        <begin position="80"/>
        <end position="94"/>
    </location>
</feature>
<feature type="region of interest" description="Disordered" evidence="1">
    <location>
        <begin position="80"/>
        <end position="103"/>
    </location>
</feature>
<dbReference type="Proteomes" id="UP000030676">
    <property type="component" value="Unassembled WGS sequence"/>
</dbReference>
<protein>
    <submittedName>
        <fullName evidence="2">Uncharacterized protein</fullName>
    </submittedName>
</protein>
<evidence type="ECO:0000256" key="1">
    <source>
        <dbReference type="SAM" id="MobiDB-lite"/>
    </source>
</evidence>